<dbReference type="PROSITE" id="PS50174">
    <property type="entry name" value="G_PATCH"/>
    <property type="match status" value="1"/>
</dbReference>
<dbReference type="GO" id="GO:0005634">
    <property type="term" value="C:nucleus"/>
    <property type="evidence" value="ECO:0007669"/>
    <property type="project" value="TreeGrafter"/>
</dbReference>
<protein>
    <submittedName>
        <fullName evidence="4">G patch domain-containing protein 1</fullName>
    </submittedName>
</protein>
<dbReference type="AlphaFoldDB" id="A0AAD9QT05"/>
<dbReference type="EMBL" id="JARQWQ010000016">
    <property type="protein sequence ID" value="KAK2566828.1"/>
    <property type="molecule type" value="Genomic_DNA"/>
</dbReference>
<reference evidence="4" key="2">
    <citation type="journal article" date="2023" name="Science">
        <title>Genomic signatures of disease resistance in endangered staghorn corals.</title>
        <authorList>
            <person name="Vollmer S.V."/>
            <person name="Selwyn J.D."/>
            <person name="Despard B.A."/>
            <person name="Roesel C.L."/>
        </authorList>
    </citation>
    <scope>NUCLEOTIDE SEQUENCE</scope>
    <source>
        <strain evidence="4">K2</strain>
    </source>
</reference>
<evidence type="ECO:0000256" key="1">
    <source>
        <dbReference type="ARBA" id="ARBA00008600"/>
    </source>
</evidence>
<dbReference type="PANTHER" id="PTHR13384:SF19">
    <property type="entry name" value="G PATCH DOMAIN-CONTAINING PROTEIN 1"/>
    <property type="match status" value="1"/>
</dbReference>
<dbReference type="Proteomes" id="UP001249851">
    <property type="component" value="Unassembled WGS sequence"/>
</dbReference>
<dbReference type="InterPro" id="IPR011666">
    <property type="entry name" value="DUF1604"/>
</dbReference>
<dbReference type="GO" id="GO:0006397">
    <property type="term" value="P:mRNA processing"/>
    <property type="evidence" value="ECO:0007669"/>
    <property type="project" value="InterPro"/>
</dbReference>
<reference evidence="4" key="1">
    <citation type="journal article" date="2023" name="G3 (Bethesda)">
        <title>Whole genome assembly and annotation of the endangered Caribbean coral Acropora cervicornis.</title>
        <authorList>
            <person name="Selwyn J.D."/>
            <person name="Vollmer S.V."/>
        </authorList>
    </citation>
    <scope>NUCLEOTIDE SEQUENCE</scope>
    <source>
        <strain evidence="4">K2</strain>
    </source>
</reference>
<dbReference type="InterPro" id="IPR000467">
    <property type="entry name" value="G_patch_dom"/>
</dbReference>
<proteinExistence type="inferred from homology"/>
<sequence>MADSDEEDSLASFGTPFEPLEEDAPRKKAIPVHEQIVTDSEGRRRFHGAFTGGFSAGYFNSVGTKEGWQPSTFVSSRSKKFEPRAQRPEDFMDDEDMGEFGIAPKRITTTEEFLPKEQESENRRKRIGASWESPGVISGDRVLEDLVLPVKMSVGVELLKKMGWKEGQGVYGCSLPSSLQTDVIEEEEDIFAVGLLFAPKDTEIFTFTPKDDKHGLGYKGLDPSTALFGREDAFGVGAFEEDDGDIYAADRMANYDLELTSDQSTGLHGWTGPPKENMRGSGLTHEFVC</sequence>
<accession>A0AAD9QT05</accession>
<feature type="region of interest" description="Disordered" evidence="2">
    <location>
        <begin position="1"/>
        <end position="29"/>
    </location>
</feature>
<dbReference type="GO" id="GO:0003723">
    <property type="term" value="F:RNA binding"/>
    <property type="evidence" value="ECO:0007669"/>
    <property type="project" value="TreeGrafter"/>
</dbReference>
<evidence type="ECO:0000313" key="5">
    <source>
        <dbReference type="Proteomes" id="UP001249851"/>
    </source>
</evidence>
<evidence type="ECO:0000259" key="3">
    <source>
        <dbReference type="PROSITE" id="PS50174"/>
    </source>
</evidence>
<comment type="similarity">
    <text evidence="1">Belongs to the GPATCH1 family.</text>
</comment>
<name>A0AAD9QT05_ACRCE</name>
<evidence type="ECO:0000256" key="2">
    <source>
        <dbReference type="SAM" id="MobiDB-lite"/>
    </source>
</evidence>
<comment type="caution">
    <text evidence="4">The sequence shown here is derived from an EMBL/GenBank/DDBJ whole genome shotgun (WGS) entry which is preliminary data.</text>
</comment>
<keyword evidence="5" id="KW-1185">Reference proteome</keyword>
<dbReference type="Pfam" id="PF07713">
    <property type="entry name" value="DUF1604"/>
    <property type="match status" value="1"/>
</dbReference>
<gene>
    <name evidence="4" type="ORF">P5673_009514</name>
</gene>
<feature type="domain" description="G-patch" evidence="3">
    <location>
        <begin position="151"/>
        <end position="170"/>
    </location>
</feature>
<evidence type="ECO:0000313" key="4">
    <source>
        <dbReference type="EMBL" id="KAK2566828.1"/>
    </source>
</evidence>
<dbReference type="PANTHER" id="PTHR13384">
    <property type="entry name" value="G PATCH DOMAIN-CONTAINING PROTEIN 1"/>
    <property type="match status" value="1"/>
</dbReference>
<organism evidence="4 5">
    <name type="scientific">Acropora cervicornis</name>
    <name type="common">Staghorn coral</name>
    <dbReference type="NCBI Taxonomy" id="6130"/>
    <lineage>
        <taxon>Eukaryota</taxon>
        <taxon>Metazoa</taxon>
        <taxon>Cnidaria</taxon>
        <taxon>Anthozoa</taxon>
        <taxon>Hexacorallia</taxon>
        <taxon>Scleractinia</taxon>
        <taxon>Astrocoeniina</taxon>
        <taxon>Acroporidae</taxon>
        <taxon>Acropora</taxon>
    </lineage>
</organism>
<dbReference type="Pfam" id="PF01585">
    <property type="entry name" value="G-patch"/>
    <property type="match status" value="1"/>
</dbReference>